<sequence>PPLIFAAAMGEGDLDYKTFFDTLFGEGFDGWVSYEMCWPLRDGGELANLEACARKFLEYMSQWRQ</sequence>
<dbReference type="EMBL" id="LAZR01050831">
    <property type="protein sequence ID" value="KKK86467.1"/>
    <property type="molecule type" value="Genomic_DNA"/>
</dbReference>
<protein>
    <recommendedName>
        <fullName evidence="2">Xylose isomerase-like TIM barrel domain-containing protein</fullName>
    </recommendedName>
</protein>
<reference evidence="1" key="1">
    <citation type="journal article" date="2015" name="Nature">
        <title>Complex archaea that bridge the gap between prokaryotes and eukaryotes.</title>
        <authorList>
            <person name="Spang A."/>
            <person name="Saw J.H."/>
            <person name="Jorgensen S.L."/>
            <person name="Zaremba-Niedzwiedzka K."/>
            <person name="Martijn J."/>
            <person name="Lind A.E."/>
            <person name="van Eijk R."/>
            <person name="Schleper C."/>
            <person name="Guy L."/>
            <person name="Ettema T.J."/>
        </authorList>
    </citation>
    <scope>NUCLEOTIDE SEQUENCE</scope>
</reference>
<evidence type="ECO:0008006" key="2">
    <source>
        <dbReference type="Google" id="ProtNLM"/>
    </source>
</evidence>
<comment type="caution">
    <text evidence="1">The sequence shown here is derived from an EMBL/GenBank/DDBJ whole genome shotgun (WGS) entry which is preliminary data.</text>
</comment>
<dbReference type="InterPro" id="IPR036237">
    <property type="entry name" value="Xyl_isomerase-like_sf"/>
</dbReference>
<evidence type="ECO:0000313" key="1">
    <source>
        <dbReference type="EMBL" id="KKK86467.1"/>
    </source>
</evidence>
<organism evidence="1">
    <name type="scientific">marine sediment metagenome</name>
    <dbReference type="NCBI Taxonomy" id="412755"/>
    <lineage>
        <taxon>unclassified sequences</taxon>
        <taxon>metagenomes</taxon>
        <taxon>ecological metagenomes</taxon>
    </lineage>
</organism>
<proteinExistence type="predicted"/>
<accession>A0A0F8YYD5</accession>
<dbReference type="AlphaFoldDB" id="A0A0F8YYD5"/>
<dbReference type="Gene3D" id="3.20.20.150">
    <property type="entry name" value="Divalent-metal-dependent TIM barrel enzymes"/>
    <property type="match status" value="1"/>
</dbReference>
<feature type="non-terminal residue" evidence="1">
    <location>
        <position position="1"/>
    </location>
</feature>
<dbReference type="SUPFAM" id="SSF51658">
    <property type="entry name" value="Xylose isomerase-like"/>
    <property type="match status" value="1"/>
</dbReference>
<gene>
    <name evidence="1" type="ORF">LCGC14_2762930</name>
</gene>
<name>A0A0F8YYD5_9ZZZZ</name>